<evidence type="ECO:0000313" key="6">
    <source>
        <dbReference type="Proteomes" id="UP000823771"/>
    </source>
</evidence>
<sequence length="632" mass="72711">MKRILLFLSLVFSCHLAAVAVEIERMEPPFWYSGMKNHELQVMFYGEDIALSQVTLEDYEGVTVKEVCRLENPNYLFVYLDVSGEASPGVMEFRFSQGKNSLVKQFELRPRNTDAGAMGFSKKDVLYLIMPDRFANGNPDNDVLDGYEIDRQGGGRHGGDIKGIVDHLDYIRDLGVTAVWLNPVQFNKGGNSHGYAISDFYLIDPRLGTNEEYREMVRTAHSKGIKVVMDMIFNHCGSSHWWIWDIPSSDWFNQNWYAEKLSERQRSGDTGRPRIGRRDDGLVTTTHYKWTLMDPHAPQSEKDILVEGWFSGGMPDLNQRNRHLARYLIQNSIWWIEYSRIDGIRMDTYPYADYGFMEEWCREIEAEYPDFNIVGEGWYPRNSAAGWWQRDSRVNDADSRLKTVMDFDLTFTTKREILKESNTKEGSEAGLFKIYECLTQDFLIPDPDNVLVFLDNHDIARFMDEGDPVWKFKQGVAFLLTTRGIPQMYYGTEIAMAGPRSLRADFPGGWKEDKADAFTPEGRTPLQNECWDFTSRLLNWRKTSLPVTEGKLVHYTPDNETRCYVYARVYGDQTVLVILNGSDDERTVDMDRFSEVIRDSTYGKDVVTGETVSLTAPVKVPARGVYVLELGK</sequence>
<dbReference type="PANTHER" id="PTHR10357">
    <property type="entry name" value="ALPHA-AMYLASE FAMILY MEMBER"/>
    <property type="match status" value="1"/>
</dbReference>
<dbReference type="GO" id="GO:0005975">
    <property type="term" value="P:carbohydrate metabolic process"/>
    <property type="evidence" value="ECO:0007669"/>
    <property type="project" value="InterPro"/>
</dbReference>
<comment type="caution">
    <text evidence="5">The sequence shown here is derived from an EMBL/GenBank/DDBJ whole genome shotgun (WGS) entry which is preliminary data.</text>
</comment>
<name>A0A9D9IUX2_9BACT</name>
<dbReference type="Gene3D" id="2.60.40.10">
    <property type="entry name" value="Immunoglobulins"/>
    <property type="match status" value="1"/>
</dbReference>
<reference evidence="5" key="2">
    <citation type="journal article" date="2021" name="PeerJ">
        <title>Extensive microbial diversity within the chicken gut microbiome revealed by metagenomics and culture.</title>
        <authorList>
            <person name="Gilroy R."/>
            <person name="Ravi A."/>
            <person name="Getino M."/>
            <person name="Pursley I."/>
            <person name="Horton D.L."/>
            <person name="Alikhan N.F."/>
            <person name="Baker D."/>
            <person name="Gharbi K."/>
            <person name="Hall N."/>
            <person name="Watson M."/>
            <person name="Adriaenssens E.M."/>
            <person name="Foster-Nyarko E."/>
            <person name="Jarju S."/>
            <person name="Secka A."/>
            <person name="Antonio M."/>
            <person name="Oren A."/>
            <person name="Chaudhuri R.R."/>
            <person name="La Ragione R."/>
            <person name="Hildebrand F."/>
            <person name="Pallen M.J."/>
        </authorList>
    </citation>
    <scope>NUCLEOTIDE SEQUENCE</scope>
    <source>
        <strain evidence="5">2478</strain>
    </source>
</reference>
<evidence type="ECO:0000313" key="5">
    <source>
        <dbReference type="EMBL" id="MBO8478671.1"/>
    </source>
</evidence>
<keyword evidence="3" id="KW-0732">Signal</keyword>
<dbReference type="EMBL" id="JADILZ010000065">
    <property type="protein sequence ID" value="MBO8478671.1"/>
    <property type="molecule type" value="Genomic_DNA"/>
</dbReference>
<dbReference type="Pfam" id="PF10438">
    <property type="entry name" value="Cyc-maltodext_C"/>
    <property type="match status" value="1"/>
</dbReference>
<dbReference type="SUPFAM" id="SSF51011">
    <property type="entry name" value="Glycosyl hydrolase domain"/>
    <property type="match status" value="1"/>
</dbReference>
<evidence type="ECO:0000259" key="4">
    <source>
        <dbReference type="SMART" id="SM00642"/>
    </source>
</evidence>
<reference evidence="5" key="1">
    <citation type="submission" date="2020-10" db="EMBL/GenBank/DDBJ databases">
        <authorList>
            <person name="Gilroy R."/>
        </authorList>
    </citation>
    <scope>NUCLEOTIDE SEQUENCE</scope>
    <source>
        <strain evidence="5">2478</strain>
    </source>
</reference>
<dbReference type="GO" id="GO:0016798">
    <property type="term" value="F:hydrolase activity, acting on glycosyl bonds"/>
    <property type="evidence" value="ECO:0007669"/>
    <property type="project" value="UniProtKB-KW"/>
</dbReference>
<dbReference type="Gene3D" id="3.20.20.80">
    <property type="entry name" value="Glycosidases"/>
    <property type="match status" value="1"/>
</dbReference>
<accession>A0A9D9IUX2</accession>
<dbReference type="InterPro" id="IPR015171">
    <property type="entry name" value="Cyc-maltodext_N"/>
</dbReference>
<gene>
    <name evidence="5" type="ORF">IAB80_07270</name>
</gene>
<evidence type="ECO:0000256" key="1">
    <source>
        <dbReference type="ARBA" id="ARBA00022801"/>
    </source>
</evidence>
<feature type="domain" description="Glycosyl hydrolase family 13 catalytic" evidence="4">
    <location>
        <begin position="128"/>
        <end position="541"/>
    </location>
</feature>
<protein>
    <submittedName>
        <fullName evidence="5">Glycoside hydrolase family 13 protein</fullName>
    </submittedName>
</protein>
<dbReference type="SUPFAM" id="SSF51445">
    <property type="entry name" value="(Trans)glycosidases"/>
    <property type="match status" value="1"/>
</dbReference>
<dbReference type="Proteomes" id="UP000823771">
    <property type="component" value="Unassembled WGS sequence"/>
</dbReference>
<dbReference type="InterPro" id="IPR017853">
    <property type="entry name" value="GH"/>
</dbReference>
<dbReference type="InterPro" id="IPR006047">
    <property type="entry name" value="GH13_cat_dom"/>
</dbReference>
<evidence type="ECO:0000256" key="3">
    <source>
        <dbReference type="SAM" id="SignalP"/>
    </source>
</evidence>
<dbReference type="InterPro" id="IPR013780">
    <property type="entry name" value="Glyco_hydro_b"/>
</dbReference>
<keyword evidence="1 5" id="KW-0378">Hydrolase</keyword>
<dbReference type="InterPro" id="IPR013783">
    <property type="entry name" value="Ig-like_fold"/>
</dbReference>
<keyword evidence="2" id="KW-0326">Glycosidase</keyword>
<dbReference type="Pfam" id="PF09087">
    <property type="entry name" value="Cyc-maltodext_N"/>
    <property type="match status" value="1"/>
</dbReference>
<dbReference type="CDD" id="cd11340">
    <property type="entry name" value="AmyAc_bac_CMD_like_3"/>
    <property type="match status" value="1"/>
</dbReference>
<evidence type="ECO:0000256" key="2">
    <source>
        <dbReference type="ARBA" id="ARBA00023295"/>
    </source>
</evidence>
<dbReference type="SUPFAM" id="SSF81296">
    <property type="entry name" value="E set domains"/>
    <property type="match status" value="1"/>
</dbReference>
<dbReference type="PANTHER" id="PTHR10357:SF210">
    <property type="entry name" value="MALTODEXTRIN GLUCOSIDASE"/>
    <property type="match status" value="1"/>
</dbReference>
<proteinExistence type="predicted"/>
<dbReference type="SMART" id="SM00642">
    <property type="entry name" value="Aamy"/>
    <property type="match status" value="1"/>
</dbReference>
<feature type="chain" id="PRO_5038702475" evidence="3">
    <location>
        <begin position="21"/>
        <end position="632"/>
    </location>
</feature>
<organism evidence="5 6">
    <name type="scientific">Candidatus Cryptobacteroides excrementipullorum</name>
    <dbReference type="NCBI Taxonomy" id="2840761"/>
    <lineage>
        <taxon>Bacteria</taxon>
        <taxon>Pseudomonadati</taxon>
        <taxon>Bacteroidota</taxon>
        <taxon>Bacteroidia</taxon>
        <taxon>Bacteroidales</taxon>
        <taxon>Candidatus Cryptobacteroides</taxon>
    </lineage>
</organism>
<dbReference type="InterPro" id="IPR014756">
    <property type="entry name" value="Ig_E-set"/>
</dbReference>
<dbReference type="Pfam" id="PF00128">
    <property type="entry name" value="Alpha-amylase"/>
    <property type="match status" value="1"/>
</dbReference>
<feature type="signal peptide" evidence="3">
    <location>
        <begin position="1"/>
        <end position="20"/>
    </location>
</feature>
<dbReference type="AlphaFoldDB" id="A0A9D9IUX2"/>
<dbReference type="InterPro" id="IPR019492">
    <property type="entry name" value="Cyclo-malto-dextrinase_C"/>
</dbReference>
<dbReference type="Gene3D" id="2.60.40.1180">
    <property type="entry name" value="Golgi alpha-mannosidase II"/>
    <property type="match status" value="1"/>
</dbReference>